<keyword evidence="1" id="KW-0808">Transferase</keyword>
<feature type="binding site" evidence="4">
    <location>
        <position position="71"/>
    </location>
    <ligand>
        <name>substrate</name>
    </ligand>
</feature>
<dbReference type="InterPro" id="IPR018357">
    <property type="entry name" value="Hexapep_transf_CS"/>
</dbReference>
<feature type="active site" description="Proton acceptor" evidence="3">
    <location>
        <position position="139"/>
    </location>
</feature>
<dbReference type="PROSITE" id="PS00101">
    <property type="entry name" value="HEXAPEP_TRANSFERASES"/>
    <property type="match status" value="1"/>
</dbReference>
<feature type="binding site" evidence="4">
    <location>
        <position position="187"/>
    </location>
    <ligand>
        <name>acetyl-CoA</name>
        <dbReference type="ChEBI" id="CHEBI:57288"/>
    </ligand>
</feature>
<gene>
    <name evidence="6" type="ORF">GC093_29000</name>
</gene>
<dbReference type="Pfam" id="PF17836">
    <property type="entry name" value="PglD_N"/>
    <property type="match status" value="1"/>
</dbReference>
<dbReference type="Gene3D" id="2.160.10.10">
    <property type="entry name" value="Hexapeptide repeat proteins"/>
    <property type="match status" value="1"/>
</dbReference>
<dbReference type="EMBL" id="WHOD01000109">
    <property type="protein sequence ID" value="NOU97235.1"/>
    <property type="molecule type" value="Genomic_DNA"/>
</dbReference>
<dbReference type="GO" id="GO:0016740">
    <property type="term" value="F:transferase activity"/>
    <property type="evidence" value="ECO:0007669"/>
    <property type="project" value="UniProtKB-KW"/>
</dbReference>
<keyword evidence="2" id="KW-0677">Repeat</keyword>
<accession>A0A972GW56</accession>
<dbReference type="NCBIfam" id="TIGR03570">
    <property type="entry name" value="NeuD_NnaD"/>
    <property type="match status" value="1"/>
</dbReference>
<dbReference type="PANTHER" id="PTHR43300">
    <property type="entry name" value="ACETYLTRANSFERASE"/>
    <property type="match status" value="1"/>
</dbReference>
<dbReference type="SUPFAM" id="SSF51161">
    <property type="entry name" value="Trimeric LpxA-like enzymes"/>
    <property type="match status" value="1"/>
</dbReference>
<keyword evidence="7" id="KW-1185">Reference proteome</keyword>
<evidence type="ECO:0000313" key="7">
    <source>
        <dbReference type="Proteomes" id="UP000641588"/>
    </source>
</evidence>
<dbReference type="Gene3D" id="3.40.50.20">
    <property type="match status" value="1"/>
</dbReference>
<evidence type="ECO:0000256" key="3">
    <source>
        <dbReference type="PIRSR" id="PIRSR620019-1"/>
    </source>
</evidence>
<organism evidence="6 7">
    <name type="scientific">Paenibacillus foliorum</name>
    <dbReference type="NCBI Taxonomy" id="2654974"/>
    <lineage>
        <taxon>Bacteria</taxon>
        <taxon>Bacillati</taxon>
        <taxon>Bacillota</taxon>
        <taxon>Bacilli</taxon>
        <taxon>Bacillales</taxon>
        <taxon>Paenibacillaceae</taxon>
        <taxon>Paenibacillus</taxon>
    </lineage>
</organism>
<feature type="site" description="Increases basicity of active site His" evidence="3">
    <location>
        <position position="140"/>
    </location>
</feature>
<dbReference type="RefSeq" id="WP_171655481.1">
    <property type="nucleotide sequence ID" value="NZ_WHOD01000109.1"/>
</dbReference>
<dbReference type="Proteomes" id="UP000641588">
    <property type="component" value="Unassembled WGS sequence"/>
</dbReference>
<proteinExistence type="predicted"/>
<dbReference type="PANTHER" id="PTHR43300:SF7">
    <property type="entry name" value="UDP-N-ACETYLBACILLOSAMINE N-ACETYLTRANSFERASE"/>
    <property type="match status" value="1"/>
</dbReference>
<dbReference type="InterPro" id="IPR050179">
    <property type="entry name" value="Trans_hexapeptide_repeat"/>
</dbReference>
<reference evidence="6" key="1">
    <citation type="submission" date="2019-10" db="EMBL/GenBank/DDBJ databases">
        <title>Description of Paenibacillus glebae sp. nov.</title>
        <authorList>
            <person name="Carlier A."/>
            <person name="Qi S."/>
        </authorList>
    </citation>
    <scope>NUCLEOTIDE SEQUENCE</scope>
    <source>
        <strain evidence="6">LMG 31456</strain>
    </source>
</reference>
<dbReference type="CDD" id="cd03360">
    <property type="entry name" value="LbH_AT_putative"/>
    <property type="match status" value="1"/>
</dbReference>
<dbReference type="AlphaFoldDB" id="A0A972GW56"/>
<name>A0A972GW56_9BACL</name>
<evidence type="ECO:0000259" key="5">
    <source>
        <dbReference type="Pfam" id="PF17836"/>
    </source>
</evidence>
<dbReference type="InterPro" id="IPR020019">
    <property type="entry name" value="AcTrfase_PglD-like"/>
</dbReference>
<feature type="domain" description="PglD N-terminal" evidence="5">
    <location>
        <begin position="5"/>
        <end position="82"/>
    </location>
</feature>
<evidence type="ECO:0000256" key="1">
    <source>
        <dbReference type="ARBA" id="ARBA00022679"/>
    </source>
</evidence>
<dbReference type="InterPro" id="IPR041561">
    <property type="entry name" value="PglD_N"/>
</dbReference>
<evidence type="ECO:0000313" key="6">
    <source>
        <dbReference type="EMBL" id="NOU97235.1"/>
    </source>
</evidence>
<sequence>MKDSKLVIWGCGGMGREVNHLCEQLGYEVVGFLDERPEMRGQMVDETPVLGDLPDIMHLQDQLKVVCAGVGSPQLKKRLVQKTRDYGFSLAETLVHPAVQLSRKINLGIGSIICAGTIITINVHIGHFVIVNSSVTLAHDVRISDYVTLSPGVNISGNVTVEEGVFIGTGSALGEKITIGPWSMIGGGAFVKDDVPGGVLYAGVPAVYKKDLI</sequence>
<dbReference type="InterPro" id="IPR011004">
    <property type="entry name" value="Trimer_LpxA-like_sf"/>
</dbReference>
<evidence type="ECO:0000256" key="4">
    <source>
        <dbReference type="PIRSR" id="PIRSR620019-2"/>
    </source>
</evidence>
<comment type="caution">
    <text evidence="6">The sequence shown here is derived from an EMBL/GenBank/DDBJ whole genome shotgun (WGS) entry which is preliminary data.</text>
</comment>
<protein>
    <submittedName>
        <fullName evidence="6">Acetyltransferase</fullName>
    </submittedName>
</protein>
<evidence type="ECO:0000256" key="2">
    <source>
        <dbReference type="ARBA" id="ARBA00022737"/>
    </source>
</evidence>